<evidence type="ECO:0000256" key="2">
    <source>
        <dbReference type="ARBA" id="ARBA00009997"/>
    </source>
</evidence>
<comment type="caution">
    <text evidence="8">The sequence shown here is derived from an EMBL/GenBank/DDBJ whole genome shotgun (WGS) entry which is preliminary data.</text>
</comment>
<protein>
    <recommendedName>
        <fullName evidence="4">Probable 2-phosphosulfolactate phosphatase</fullName>
        <ecNumber evidence="3">3.1.3.71</ecNumber>
    </recommendedName>
</protein>
<keyword evidence="6" id="KW-0460">Magnesium</keyword>
<proteinExistence type="inferred from homology"/>
<evidence type="ECO:0000256" key="3">
    <source>
        <dbReference type="ARBA" id="ARBA00012953"/>
    </source>
</evidence>
<organism evidence="8 9">
    <name type="scientific">Candidatus Curtissbacteria bacterium RIFCSPLOWO2_01_FULL_42_50</name>
    <dbReference type="NCBI Taxonomy" id="1797730"/>
    <lineage>
        <taxon>Bacteria</taxon>
        <taxon>Candidatus Curtissiibacteriota</taxon>
    </lineage>
</organism>
<dbReference type="InterPro" id="IPR005238">
    <property type="entry name" value="ComB-like"/>
</dbReference>
<sequence length="259" mass="29125">MERQEPEVPMIVKKRWFLDFKPEEIEIIRQNRETVVVVDLWAATTNIVLMLAKKPQRLILVSDDKFPEAEKVYPQSVLIGQSKVIPEEKFASSSNKSSDVDKVDIAGKVVLYVTFNGTRVLEAFSSNEKGLIFAGSMTNLEALVLRLRGLSPSKVNVVASGNLTGEMGGVVFIEDFLGAEIIEKKLKGQELDFQAAAEMMKQEMLKYYPADLEEAEDKVWPYIFGQQTNILPTAFINNEGFVEAVRPFGYTQGHWLRSG</sequence>
<comment type="catalytic activity">
    <reaction evidence="7">
        <text>(2R)-O-phospho-3-sulfolactate + H2O = (2R)-3-sulfolactate + phosphate</text>
        <dbReference type="Rhea" id="RHEA:23416"/>
        <dbReference type="ChEBI" id="CHEBI:15377"/>
        <dbReference type="ChEBI" id="CHEBI:15597"/>
        <dbReference type="ChEBI" id="CHEBI:43474"/>
        <dbReference type="ChEBI" id="CHEBI:58738"/>
        <dbReference type="EC" id="3.1.3.71"/>
    </reaction>
</comment>
<name>A0A1F5H3L7_9BACT</name>
<dbReference type="EMBL" id="MFBT01000033">
    <property type="protein sequence ID" value="OGD98645.1"/>
    <property type="molecule type" value="Genomic_DNA"/>
</dbReference>
<dbReference type="SUPFAM" id="SSF142823">
    <property type="entry name" value="ComB-like"/>
    <property type="match status" value="1"/>
</dbReference>
<evidence type="ECO:0000313" key="8">
    <source>
        <dbReference type="EMBL" id="OGD98645.1"/>
    </source>
</evidence>
<dbReference type="InterPro" id="IPR036702">
    <property type="entry name" value="ComB-like_sf"/>
</dbReference>
<dbReference type="AlphaFoldDB" id="A0A1F5H3L7"/>
<evidence type="ECO:0000256" key="1">
    <source>
        <dbReference type="ARBA" id="ARBA00001946"/>
    </source>
</evidence>
<evidence type="ECO:0000256" key="5">
    <source>
        <dbReference type="ARBA" id="ARBA00022801"/>
    </source>
</evidence>
<keyword evidence="5" id="KW-0378">Hydrolase</keyword>
<comment type="cofactor">
    <cofactor evidence="1">
        <name>Mg(2+)</name>
        <dbReference type="ChEBI" id="CHEBI:18420"/>
    </cofactor>
</comment>
<evidence type="ECO:0000256" key="6">
    <source>
        <dbReference type="ARBA" id="ARBA00022842"/>
    </source>
</evidence>
<dbReference type="PANTHER" id="PTHR37311">
    <property type="entry name" value="2-PHOSPHOSULFOLACTATE PHOSPHATASE-RELATED"/>
    <property type="match status" value="1"/>
</dbReference>
<dbReference type="Proteomes" id="UP000177039">
    <property type="component" value="Unassembled WGS sequence"/>
</dbReference>
<dbReference type="EC" id="3.1.3.71" evidence="3"/>
<dbReference type="GO" id="GO:0050532">
    <property type="term" value="F:2-phosphosulfolactate phosphatase activity"/>
    <property type="evidence" value="ECO:0007669"/>
    <property type="project" value="UniProtKB-EC"/>
</dbReference>
<dbReference type="GO" id="GO:0050545">
    <property type="term" value="F:sulfopyruvate decarboxylase activity"/>
    <property type="evidence" value="ECO:0007669"/>
    <property type="project" value="TreeGrafter"/>
</dbReference>
<dbReference type="PANTHER" id="PTHR37311:SF1">
    <property type="entry name" value="2-PHOSPHOSULFOLACTATE PHOSPHATASE-RELATED"/>
    <property type="match status" value="1"/>
</dbReference>
<reference evidence="8 9" key="1">
    <citation type="journal article" date="2016" name="Nat. Commun.">
        <title>Thousands of microbial genomes shed light on interconnected biogeochemical processes in an aquifer system.</title>
        <authorList>
            <person name="Anantharaman K."/>
            <person name="Brown C.T."/>
            <person name="Hug L.A."/>
            <person name="Sharon I."/>
            <person name="Castelle C.J."/>
            <person name="Probst A.J."/>
            <person name="Thomas B.C."/>
            <person name="Singh A."/>
            <person name="Wilkins M.J."/>
            <person name="Karaoz U."/>
            <person name="Brodie E.L."/>
            <person name="Williams K.H."/>
            <person name="Hubbard S.S."/>
            <person name="Banfield J.F."/>
        </authorList>
    </citation>
    <scope>NUCLEOTIDE SEQUENCE [LARGE SCALE GENOMIC DNA]</scope>
</reference>
<comment type="similarity">
    <text evidence="2">Belongs to the ComB family.</text>
</comment>
<accession>A0A1F5H3L7</accession>
<gene>
    <name evidence="8" type="ORF">A3B54_02680</name>
</gene>
<dbReference type="Pfam" id="PF04029">
    <property type="entry name" value="2-ph_phosp"/>
    <property type="match status" value="1"/>
</dbReference>
<dbReference type="Gene3D" id="3.90.1560.10">
    <property type="entry name" value="ComB-like"/>
    <property type="match status" value="1"/>
</dbReference>
<dbReference type="GO" id="GO:0000287">
    <property type="term" value="F:magnesium ion binding"/>
    <property type="evidence" value="ECO:0007669"/>
    <property type="project" value="InterPro"/>
</dbReference>
<evidence type="ECO:0000256" key="4">
    <source>
        <dbReference type="ARBA" id="ARBA00021948"/>
    </source>
</evidence>
<evidence type="ECO:0000256" key="7">
    <source>
        <dbReference type="ARBA" id="ARBA00033711"/>
    </source>
</evidence>
<evidence type="ECO:0000313" key="9">
    <source>
        <dbReference type="Proteomes" id="UP000177039"/>
    </source>
</evidence>